<organism evidence="6 7">
    <name type="scientific">Agromyces mediolanus</name>
    <name type="common">Corynebacterium mediolanum</name>
    <dbReference type="NCBI Taxonomy" id="41986"/>
    <lineage>
        <taxon>Bacteria</taxon>
        <taxon>Bacillati</taxon>
        <taxon>Actinomycetota</taxon>
        <taxon>Actinomycetes</taxon>
        <taxon>Micrococcales</taxon>
        <taxon>Microbacteriaceae</taxon>
        <taxon>Agromyces</taxon>
    </lineage>
</organism>
<accession>A0A918CKZ9</accession>
<dbReference type="InterPro" id="IPR036388">
    <property type="entry name" value="WH-like_DNA-bd_sf"/>
</dbReference>
<keyword evidence="4" id="KW-0804">Transcription</keyword>
<evidence type="ECO:0000256" key="2">
    <source>
        <dbReference type="ARBA" id="ARBA00023015"/>
    </source>
</evidence>
<keyword evidence="3" id="KW-0238">DNA-binding</keyword>
<sequence>MLDLRQLRALRAVEEHGSLAQAARALDWSQPTVSHHLAALGRVTGAPVIASDSAGTRLTEAGRAWLPHAVAITERADRALTEVQDALEAGRRTVRFGVFPTAAARLLPQLVRALDGQGWRVEAFEAELDGIEAALGRMALDAAVVYDTPGEAPHPTPGLTRTRLFTERFSLVLPAGHPLSEGGPVPLRALAGTPWIIGTKDDDPVDAAFRAAARRAGFEPVIGPRSDDYRVVVEYVAAGLGVALVPELALPVWRDDLVLAPPAGLRLSREVSLVTAATMEPGLREALSAALGAGAAGEREPA</sequence>
<gene>
    <name evidence="6" type="ORF">GCM10010196_26030</name>
</gene>
<dbReference type="PROSITE" id="PS50931">
    <property type="entry name" value="HTH_LYSR"/>
    <property type="match status" value="1"/>
</dbReference>
<dbReference type="Gene3D" id="3.40.190.10">
    <property type="entry name" value="Periplasmic binding protein-like II"/>
    <property type="match status" value="2"/>
</dbReference>
<evidence type="ECO:0000259" key="5">
    <source>
        <dbReference type="PROSITE" id="PS50931"/>
    </source>
</evidence>
<keyword evidence="7" id="KW-1185">Reference proteome</keyword>
<dbReference type="EMBL" id="BMRJ01000002">
    <property type="protein sequence ID" value="GGR30741.1"/>
    <property type="molecule type" value="Genomic_DNA"/>
</dbReference>
<evidence type="ECO:0000256" key="4">
    <source>
        <dbReference type="ARBA" id="ARBA00023163"/>
    </source>
</evidence>
<dbReference type="Gene3D" id="1.10.10.10">
    <property type="entry name" value="Winged helix-like DNA-binding domain superfamily/Winged helix DNA-binding domain"/>
    <property type="match status" value="1"/>
</dbReference>
<dbReference type="GO" id="GO:0003700">
    <property type="term" value="F:DNA-binding transcription factor activity"/>
    <property type="evidence" value="ECO:0007669"/>
    <property type="project" value="InterPro"/>
</dbReference>
<dbReference type="Pfam" id="PF03466">
    <property type="entry name" value="LysR_substrate"/>
    <property type="match status" value="1"/>
</dbReference>
<comment type="caution">
    <text evidence="6">The sequence shown here is derived from an EMBL/GenBank/DDBJ whole genome shotgun (WGS) entry which is preliminary data.</text>
</comment>
<protein>
    <submittedName>
        <fullName evidence="6">LysR family transcriptional regulator</fullName>
    </submittedName>
</protein>
<evidence type="ECO:0000313" key="6">
    <source>
        <dbReference type="EMBL" id="GGR30741.1"/>
    </source>
</evidence>
<reference evidence="6" key="1">
    <citation type="journal article" date="2014" name="Int. J. Syst. Evol. Microbiol.">
        <title>Complete genome sequence of Corynebacterium casei LMG S-19264T (=DSM 44701T), isolated from a smear-ripened cheese.</title>
        <authorList>
            <consortium name="US DOE Joint Genome Institute (JGI-PGF)"/>
            <person name="Walter F."/>
            <person name="Albersmeier A."/>
            <person name="Kalinowski J."/>
            <person name="Ruckert C."/>
        </authorList>
    </citation>
    <scope>NUCLEOTIDE SEQUENCE</scope>
    <source>
        <strain evidence="6">JCM 3346</strain>
    </source>
</reference>
<dbReference type="Pfam" id="PF00126">
    <property type="entry name" value="HTH_1"/>
    <property type="match status" value="1"/>
</dbReference>
<dbReference type="InterPro" id="IPR000847">
    <property type="entry name" value="LysR_HTH_N"/>
</dbReference>
<reference evidence="6" key="2">
    <citation type="submission" date="2020-09" db="EMBL/GenBank/DDBJ databases">
        <authorList>
            <person name="Sun Q."/>
            <person name="Ohkuma M."/>
        </authorList>
    </citation>
    <scope>NUCLEOTIDE SEQUENCE</scope>
    <source>
        <strain evidence="6">JCM 3346</strain>
    </source>
</reference>
<dbReference type="SUPFAM" id="SSF53850">
    <property type="entry name" value="Periplasmic binding protein-like II"/>
    <property type="match status" value="1"/>
</dbReference>
<dbReference type="PANTHER" id="PTHR30346">
    <property type="entry name" value="TRANSCRIPTIONAL DUAL REGULATOR HCAR-RELATED"/>
    <property type="match status" value="1"/>
</dbReference>
<dbReference type="RefSeq" id="WP_189085767.1">
    <property type="nucleotide sequence ID" value="NZ_BMRJ01000002.1"/>
</dbReference>
<evidence type="ECO:0000313" key="7">
    <source>
        <dbReference type="Proteomes" id="UP000610303"/>
    </source>
</evidence>
<feature type="domain" description="HTH lysR-type" evidence="5">
    <location>
        <begin position="2"/>
        <end position="59"/>
    </location>
</feature>
<dbReference type="SUPFAM" id="SSF46785">
    <property type="entry name" value="Winged helix' DNA-binding domain"/>
    <property type="match status" value="1"/>
</dbReference>
<dbReference type="InterPro" id="IPR005119">
    <property type="entry name" value="LysR_subst-bd"/>
</dbReference>
<dbReference type="AlphaFoldDB" id="A0A918CKZ9"/>
<dbReference type="InterPro" id="IPR036390">
    <property type="entry name" value="WH_DNA-bd_sf"/>
</dbReference>
<evidence type="ECO:0000256" key="1">
    <source>
        <dbReference type="ARBA" id="ARBA00009437"/>
    </source>
</evidence>
<dbReference type="PANTHER" id="PTHR30346:SF29">
    <property type="entry name" value="LYSR SUBSTRATE-BINDING"/>
    <property type="match status" value="1"/>
</dbReference>
<evidence type="ECO:0000256" key="3">
    <source>
        <dbReference type="ARBA" id="ARBA00023125"/>
    </source>
</evidence>
<dbReference type="Proteomes" id="UP000610303">
    <property type="component" value="Unassembled WGS sequence"/>
</dbReference>
<dbReference type="GO" id="GO:0003677">
    <property type="term" value="F:DNA binding"/>
    <property type="evidence" value="ECO:0007669"/>
    <property type="project" value="UniProtKB-KW"/>
</dbReference>
<name>A0A918CKZ9_AGRME</name>
<dbReference type="GO" id="GO:0032993">
    <property type="term" value="C:protein-DNA complex"/>
    <property type="evidence" value="ECO:0007669"/>
    <property type="project" value="TreeGrafter"/>
</dbReference>
<proteinExistence type="inferred from homology"/>
<comment type="similarity">
    <text evidence="1">Belongs to the LysR transcriptional regulatory family.</text>
</comment>
<keyword evidence="2" id="KW-0805">Transcription regulation</keyword>